<evidence type="ECO:0000313" key="3">
    <source>
        <dbReference type="Proteomes" id="UP000676996"/>
    </source>
</evidence>
<accession>A0A8T4IER7</accession>
<gene>
    <name evidence="2" type="ORF">J7S20_03225</name>
</gene>
<keyword evidence="1" id="KW-1133">Transmembrane helix</keyword>
<sequence length="165" mass="16752">MMAYASPHRTVRSGAPLAALAAGPVTMCILGLGHLATSNDTVAVTPQGVIMAASSVLMLTIPATIVALLPVWFGTQLMLWAGKHLEIARLPVMWGLVGAALLAGPAALVAGDTASSGFACGAIGAICALICRIGATWPAPQTRHNQRSAVNRAAIPQVISATPPK</sequence>
<dbReference type="AlphaFoldDB" id="A0A8T4IER7"/>
<protein>
    <submittedName>
        <fullName evidence="2">Uncharacterized protein</fullName>
    </submittedName>
</protein>
<keyword evidence="3" id="KW-1185">Reference proteome</keyword>
<feature type="transmembrane region" description="Helical" evidence="1">
    <location>
        <begin position="92"/>
        <end position="110"/>
    </location>
</feature>
<dbReference type="Proteomes" id="UP000676996">
    <property type="component" value="Unassembled WGS sequence"/>
</dbReference>
<evidence type="ECO:0000256" key="1">
    <source>
        <dbReference type="SAM" id="Phobius"/>
    </source>
</evidence>
<name>A0A8T4IER7_9SPHN</name>
<comment type="caution">
    <text evidence="2">The sequence shown here is derived from an EMBL/GenBank/DDBJ whole genome shotgun (WGS) entry which is preliminary data.</text>
</comment>
<evidence type="ECO:0000313" key="2">
    <source>
        <dbReference type="EMBL" id="MBR0551515.1"/>
    </source>
</evidence>
<dbReference type="RefSeq" id="WP_284052788.1">
    <property type="nucleotide sequence ID" value="NZ_JAGRQC010000001.1"/>
</dbReference>
<keyword evidence="1" id="KW-0812">Transmembrane</keyword>
<organism evidence="2 3">
    <name type="scientific">Stakelama marina</name>
    <dbReference type="NCBI Taxonomy" id="2826939"/>
    <lineage>
        <taxon>Bacteria</taxon>
        <taxon>Pseudomonadati</taxon>
        <taxon>Pseudomonadota</taxon>
        <taxon>Alphaproteobacteria</taxon>
        <taxon>Sphingomonadales</taxon>
        <taxon>Sphingomonadaceae</taxon>
        <taxon>Stakelama</taxon>
    </lineage>
</organism>
<dbReference type="EMBL" id="JAGRQC010000001">
    <property type="protein sequence ID" value="MBR0551515.1"/>
    <property type="molecule type" value="Genomic_DNA"/>
</dbReference>
<feature type="transmembrane region" description="Helical" evidence="1">
    <location>
        <begin position="116"/>
        <end position="137"/>
    </location>
</feature>
<reference evidence="2" key="1">
    <citation type="submission" date="2021-04" db="EMBL/GenBank/DDBJ databases">
        <title>Ouciella asimina sp. nov., isolated from the surface seawater in the hydrothermal field of Okinawa Trough.</title>
        <authorList>
            <person name="Shuang W."/>
        </authorList>
    </citation>
    <scope>NUCLEOTIDE SEQUENCE</scope>
    <source>
        <strain evidence="2">LXI357</strain>
    </source>
</reference>
<keyword evidence="1" id="KW-0472">Membrane</keyword>
<proteinExistence type="predicted"/>
<feature type="transmembrane region" description="Helical" evidence="1">
    <location>
        <begin position="48"/>
        <end position="72"/>
    </location>
</feature>